<dbReference type="UniPathway" id="UPA00074">
    <property type="reaction ID" value="UER00132"/>
</dbReference>
<name>A0A7X5HTC9_9FIRM</name>
<dbReference type="Pfam" id="PF00206">
    <property type="entry name" value="Lyase_1"/>
    <property type="match status" value="1"/>
</dbReference>
<dbReference type="InterPro" id="IPR022761">
    <property type="entry name" value="Fumarate_lyase_N"/>
</dbReference>
<dbReference type="PROSITE" id="PS00163">
    <property type="entry name" value="FUMARATE_LYASES"/>
    <property type="match status" value="1"/>
</dbReference>
<comment type="catalytic activity">
    <reaction evidence="5">
        <text>N(6)-(1,2-dicarboxyethyl)-AMP = fumarate + AMP</text>
        <dbReference type="Rhea" id="RHEA:16853"/>
        <dbReference type="ChEBI" id="CHEBI:29806"/>
        <dbReference type="ChEBI" id="CHEBI:57567"/>
        <dbReference type="ChEBI" id="CHEBI:456215"/>
        <dbReference type="EC" id="4.3.2.2"/>
    </reaction>
</comment>
<evidence type="ECO:0000256" key="3">
    <source>
        <dbReference type="ARBA" id="ARBA00023239"/>
    </source>
</evidence>
<gene>
    <name evidence="7" type="ORF">GXN74_00795</name>
</gene>
<evidence type="ECO:0000259" key="6">
    <source>
        <dbReference type="SMART" id="SM00998"/>
    </source>
</evidence>
<comment type="similarity">
    <text evidence="5">Belongs to the lyase 1 family. Adenylosuccinate lyase subfamily.</text>
</comment>
<dbReference type="NCBIfam" id="TIGR00928">
    <property type="entry name" value="purB"/>
    <property type="match status" value="1"/>
</dbReference>
<feature type="domain" description="Adenylosuccinate lyase C-terminal" evidence="6">
    <location>
        <begin position="369"/>
        <end position="453"/>
    </location>
</feature>
<accession>A0A7X5HTC9</accession>
<evidence type="ECO:0000256" key="2">
    <source>
        <dbReference type="ARBA" id="ARBA00022755"/>
    </source>
</evidence>
<keyword evidence="8" id="KW-1185">Reference proteome</keyword>
<comment type="catalytic activity">
    <reaction evidence="5">
        <text>(2S)-2-[5-amino-1-(5-phospho-beta-D-ribosyl)imidazole-4-carboxamido]succinate = 5-amino-1-(5-phospho-beta-D-ribosyl)imidazole-4-carboxamide + fumarate</text>
        <dbReference type="Rhea" id="RHEA:23920"/>
        <dbReference type="ChEBI" id="CHEBI:29806"/>
        <dbReference type="ChEBI" id="CHEBI:58443"/>
        <dbReference type="ChEBI" id="CHEBI:58475"/>
        <dbReference type="EC" id="4.3.2.2"/>
    </reaction>
</comment>
<keyword evidence="2 5" id="KW-0658">Purine biosynthesis</keyword>
<evidence type="ECO:0000313" key="7">
    <source>
        <dbReference type="EMBL" id="NDL66283.1"/>
    </source>
</evidence>
<dbReference type="InterPro" id="IPR004769">
    <property type="entry name" value="Pur_lyase"/>
</dbReference>
<comment type="pathway">
    <text evidence="5">Purine metabolism; IMP biosynthesis via de novo pathway; 5-amino-1-(5-phospho-D-ribosyl)imidazole-4-carboxamide from 5-amino-1-(5-phospho-D-ribosyl)imidazole-4-carboxylate: step 2/2.</text>
</comment>
<dbReference type="PANTHER" id="PTHR43172">
    <property type="entry name" value="ADENYLOSUCCINATE LYASE"/>
    <property type="match status" value="1"/>
</dbReference>
<sequence>MYDTYETPLGSRYASKEMLYIFSPDKKFKTWRKLWIALAEAEQELGIAITKEQIAQMKAAAEDINYDVARKREKEVRHDVMAHVFAYGEQAPLAKPIIHLGATSCYVGDNTDIILMDEALELLKVKLVNVMDKLAAFAMETKDVPTLGFTHFQPAQLTTVGKRATLWLEDLWMDYQDIVFQQSKRRLRGAKGTTGTQASFLSLFNGDQEKVKALDRMVARKMGYEDTFPVTGQTYPRKLDSQFLNILSGLAQSAYKFSNDIRLLQNLKEIEEPFEKSQIGSSAMAYKRNPMRTERISSLARHVIVNALNPAITASTQWFERTLDDSANKRLSVPEAFLAMDAILEIYMNVMDGLVVYEKVIHQRIMSELPFMATEMILMEGVKRGGDRQELHESIRVHSMEAAKQVKMEGKPNDLIERILGDGNFKMSEEEIQAILRPENFTGMAGQQVVDFVEGVIRPILESHKDSLGKKAELNV</sequence>
<dbReference type="FunFam" id="1.10.275.60:FF:000001">
    <property type="entry name" value="Adenylosuccinate lyase"/>
    <property type="match status" value="1"/>
</dbReference>
<dbReference type="InterPro" id="IPR008948">
    <property type="entry name" value="L-Aspartase-like"/>
</dbReference>
<dbReference type="PANTHER" id="PTHR43172:SF1">
    <property type="entry name" value="ADENYLOSUCCINATE LYASE"/>
    <property type="match status" value="1"/>
</dbReference>
<dbReference type="RefSeq" id="WP_162369005.1">
    <property type="nucleotide sequence ID" value="NZ_JAAEEH010000001.1"/>
</dbReference>
<dbReference type="GO" id="GO:0008652">
    <property type="term" value="P:amino acid biosynthetic process"/>
    <property type="evidence" value="ECO:0007669"/>
    <property type="project" value="UniProtKB-KW"/>
</dbReference>
<dbReference type="AlphaFoldDB" id="A0A7X5HTC9"/>
<dbReference type="Gene3D" id="1.10.275.60">
    <property type="match status" value="1"/>
</dbReference>
<dbReference type="GO" id="GO:0006189">
    <property type="term" value="P:'de novo' IMP biosynthetic process"/>
    <property type="evidence" value="ECO:0007669"/>
    <property type="project" value="UniProtKB-UniPathway"/>
</dbReference>
<dbReference type="Gene3D" id="1.10.40.30">
    <property type="entry name" value="Fumarase/aspartase (C-terminal domain)"/>
    <property type="match status" value="1"/>
</dbReference>
<evidence type="ECO:0000313" key="8">
    <source>
        <dbReference type="Proteomes" id="UP000461585"/>
    </source>
</evidence>
<dbReference type="SUPFAM" id="SSF48557">
    <property type="entry name" value="L-aspartase-like"/>
    <property type="match status" value="1"/>
</dbReference>
<dbReference type="InterPro" id="IPR000362">
    <property type="entry name" value="Fumarate_lyase_fam"/>
</dbReference>
<organism evidence="7 8">
    <name type="scientific">Anaerotalea alkaliphila</name>
    <dbReference type="NCBI Taxonomy" id="2662126"/>
    <lineage>
        <taxon>Bacteria</taxon>
        <taxon>Bacillati</taxon>
        <taxon>Bacillota</taxon>
        <taxon>Clostridia</taxon>
        <taxon>Eubacteriales</taxon>
        <taxon>Anaerotalea</taxon>
    </lineage>
</organism>
<dbReference type="InterPro" id="IPR019468">
    <property type="entry name" value="AdenyloSucc_lyase_C"/>
</dbReference>
<dbReference type="Gene3D" id="1.20.200.10">
    <property type="entry name" value="Fumarase/aspartase (Central domain)"/>
    <property type="match status" value="1"/>
</dbReference>
<dbReference type="PRINTS" id="PR00149">
    <property type="entry name" value="FUMRATELYASE"/>
</dbReference>
<dbReference type="GO" id="GO:0005829">
    <property type="term" value="C:cytosol"/>
    <property type="evidence" value="ECO:0007669"/>
    <property type="project" value="TreeGrafter"/>
</dbReference>
<evidence type="ECO:0000256" key="5">
    <source>
        <dbReference type="RuleBase" id="RU361172"/>
    </source>
</evidence>
<dbReference type="Proteomes" id="UP000461585">
    <property type="component" value="Unassembled WGS sequence"/>
</dbReference>
<dbReference type="GO" id="GO:0004018">
    <property type="term" value="F:N6-(1,2-dicarboxyethyl)AMP AMP-lyase (fumarate-forming) activity"/>
    <property type="evidence" value="ECO:0007669"/>
    <property type="project" value="UniProtKB-UniRule"/>
</dbReference>
<dbReference type="GO" id="GO:0044208">
    <property type="term" value="P:'de novo' AMP biosynthetic process"/>
    <property type="evidence" value="ECO:0007669"/>
    <property type="project" value="UniProtKB-UniPathway"/>
</dbReference>
<evidence type="ECO:0000256" key="1">
    <source>
        <dbReference type="ARBA" id="ARBA00022605"/>
    </source>
</evidence>
<reference evidence="7 8" key="1">
    <citation type="submission" date="2020-01" db="EMBL/GenBank/DDBJ databases">
        <title>Anaeroalcalibacter tamaniensis gen. nov., sp. nov., moderately halophilic strictly anaerobic fermenter bacterium from mud volcano of Taman peninsula.</title>
        <authorList>
            <person name="Frolova A."/>
            <person name="Merkel A.Y."/>
            <person name="Slobodkin A.I."/>
        </authorList>
    </citation>
    <scope>NUCLEOTIDE SEQUENCE [LARGE SCALE GENOMIC DNA]</scope>
    <source>
        <strain evidence="7 8">F-3ap</strain>
    </source>
</reference>
<comment type="pathway">
    <text evidence="5">Purine metabolism; AMP biosynthesis via de novo pathway; AMP from IMP: step 2/2.</text>
</comment>
<evidence type="ECO:0000256" key="4">
    <source>
        <dbReference type="NCBIfam" id="TIGR00928"/>
    </source>
</evidence>
<dbReference type="UniPathway" id="UPA00075">
    <property type="reaction ID" value="UER00336"/>
</dbReference>
<comment type="caution">
    <text evidence="7">The sequence shown here is derived from an EMBL/GenBank/DDBJ whole genome shotgun (WGS) entry which is preliminary data.</text>
</comment>
<dbReference type="Pfam" id="PF10397">
    <property type="entry name" value="ADSL_C"/>
    <property type="match status" value="1"/>
</dbReference>
<keyword evidence="3 5" id="KW-0456">Lyase</keyword>
<proteinExistence type="inferred from homology"/>
<protein>
    <recommendedName>
        <fullName evidence="4 5">Adenylosuccinate lyase</fullName>
        <shortName evidence="5">ASL</shortName>
        <ecNumber evidence="4 5">4.3.2.2</ecNumber>
    </recommendedName>
    <alternativeName>
        <fullName evidence="5">Adenylosuccinase</fullName>
    </alternativeName>
</protein>
<dbReference type="EMBL" id="JAAEEH010000001">
    <property type="protein sequence ID" value="NDL66283.1"/>
    <property type="molecule type" value="Genomic_DNA"/>
</dbReference>
<dbReference type="SMART" id="SM00998">
    <property type="entry name" value="ADSL_C"/>
    <property type="match status" value="1"/>
</dbReference>
<dbReference type="EC" id="4.3.2.2" evidence="4 5"/>
<dbReference type="GO" id="GO:0070626">
    <property type="term" value="F:(S)-2-(5-amino-1-(5-phospho-D-ribosyl)imidazole-4-carboxamido) succinate lyase (fumarate-forming) activity"/>
    <property type="evidence" value="ECO:0007669"/>
    <property type="project" value="TreeGrafter"/>
</dbReference>
<dbReference type="InterPro" id="IPR020557">
    <property type="entry name" value="Fumarate_lyase_CS"/>
</dbReference>
<dbReference type="CDD" id="cd03302">
    <property type="entry name" value="Adenylsuccinate_lyase_2"/>
    <property type="match status" value="1"/>
</dbReference>
<keyword evidence="1" id="KW-0028">Amino-acid biosynthesis</keyword>